<gene>
    <name evidence="13" type="ordered locus">Halru_3103</name>
</gene>
<keyword evidence="7" id="KW-0067">ATP-binding</keyword>
<dbReference type="KEGG" id="hru:Halru_3103"/>
<dbReference type="PANTHER" id="PTHR10745">
    <property type="entry name" value="GLYCYL-TRNA SYNTHETASE/DNA POLYMERASE SUBUNIT GAMMA-2"/>
    <property type="match status" value="1"/>
</dbReference>
<keyword evidence="8" id="KW-0648">Protein biosynthesis</keyword>
<keyword evidence="6" id="KW-0547">Nucleotide-binding</keyword>
<keyword evidence="9 13" id="KW-0030">Aminoacyl-tRNA synthetase</keyword>
<protein>
    <recommendedName>
        <fullName evidence="3">glycine--tRNA ligase</fullName>
        <ecNumber evidence="3">6.1.1.14</ecNumber>
    </recommendedName>
    <alternativeName>
        <fullName evidence="10">Diadenosine tetraphosphate synthetase</fullName>
    </alternativeName>
</protein>
<dbReference type="GeneID" id="14378175"/>
<dbReference type="InterPro" id="IPR027031">
    <property type="entry name" value="Gly-tRNA_synthase/POLG2"/>
</dbReference>
<proteinExistence type="inferred from homology"/>
<dbReference type="InterPro" id="IPR002314">
    <property type="entry name" value="aa-tRNA-synt_IIb"/>
</dbReference>
<evidence type="ECO:0000259" key="12">
    <source>
        <dbReference type="PROSITE" id="PS50862"/>
    </source>
</evidence>
<evidence type="ECO:0000256" key="9">
    <source>
        <dbReference type="ARBA" id="ARBA00023146"/>
    </source>
</evidence>
<name>L0IFX8_HALRX</name>
<evidence type="ECO:0000256" key="1">
    <source>
        <dbReference type="ARBA" id="ARBA00004496"/>
    </source>
</evidence>
<accession>L0IFX8</accession>
<comment type="similarity">
    <text evidence="2">Belongs to the class-II aminoacyl-tRNA synthetase family.</text>
</comment>
<dbReference type="EC" id="6.1.1.14" evidence="3"/>
<dbReference type="GO" id="GO:0005737">
    <property type="term" value="C:cytoplasm"/>
    <property type="evidence" value="ECO:0007669"/>
    <property type="project" value="UniProtKB-SubCell"/>
</dbReference>
<dbReference type="InterPro" id="IPR033731">
    <property type="entry name" value="GlyRS-like_core"/>
</dbReference>
<evidence type="ECO:0000256" key="8">
    <source>
        <dbReference type="ARBA" id="ARBA00022917"/>
    </source>
</evidence>
<keyword evidence="14" id="KW-1185">Reference proteome</keyword>
<dbReference type="Pfam" id="PF00587">
    <property type="entry name" value="tRNA-synt_2b"/>
    <property type="match status" value="1"/>
</dbReference>
<dbReference type="GO" id="GO:0004820">
    <property type="term" value="F:glycine-tRNA ligase activity"/>
    <property type="evidence" value="ECO:0007669"/>
    <property type="project" value="UniProtKB-EC"/>
</dbReference>
<dbReference type="NCBIfam" id="NF003211">
    <property type="entry name" value="PRK04173.1"/>
    <property type="match status" value="1"/>
</dbReference>
<evidence type="ECO:0000256" key="5">
    <source>
        <dbReference type="ARBA" id="ARBA00022598"/>
    </source>
</evidence>
<evidence type="ECO:0000256" key="3">
    <source>
        <dbReference type="ARBA" id="ARBA00012829"/>
    </source>
</evidence>
<dbReference type="Pfam" id="PF03129">
    <property type="entry name" value="HGTP_anticodon"/>
    <property type="match status" value="1"/>
</dbReference>
<dbReference type="InterPro" id="IPR045864">
    <property type="entry name" value="aa-tRNA-synth_II/BPL/LPL"/>
</dbReference>
<feature type="region of interest" description="Disordered" evidence="11">
    <location>
        <begin position="402"/>
        <end position="430"/>
    </location>
</feature>
<dbReference type="Gene3D" id="3.30.930.10">
    <property type="entry name" value="Bira Bifunctional Protein, Domain 2"/>
    <property type="match status" value="2"/>
</dbReference>
<dbReference type="GO" id="GO:0005524">
    <property type="term" value="F:ATP binding"/>
    <property type="evidence" value="ECO:0007669"/>
    <property type="project" value="UniProtKB-KW"/>
</dbReference>
<evidence type="ECO:0000256" key="11">
    <source>
        <dbReference type="SAM" id="MobiDB-lite"/>
    </source>
</evidence>
<dbReference type="Gene3D" id="3.30.40.230">
    <property type="match status" value="1"/>
</dbReference>
<dbReference type="Gene3D" id="3.40.50.800">
    <property type="entry name" value="Anticodon-binding domain"/>
    <property type="match status" value="1"/>
</dbReference>
<reference evidence="13" key="1">
    <citation type="submission" date="2011-09" db="EMBL/GenBank/DDBJ databases">
        <title>Complete sequence of Halovivax ruber XH-70.</title>
        <authorList>
            <consortium name="US DOE Joint Genome Institute"/>
            <person name="Lucas S."/>
            <person name="Han J."/>
            <person name="Lapidus A."/>
            <person name="Cheng J.-F."/>
            <person name="Goodwin L."/>
            <person name="Pitluck S."/>
            <person name="Peters L."/>
            <person name="Mikhailova N."/>
            <person name="Davenport K."/>
            <person name="Detter J.C."/>
            <person name="Han C."/>
            <person name="Tapia R."/>
            <person name="Land M."/>
            <person name="Hauser L."/>
            <person name="Kyrpides N."/>
            <person name="Ivanova N."/>
            <person name="Pagani I."/>
            <person name="Sproer C."/>
            <person name="Anderson I."/>
            <person name="Woyke T."/>
        </authorList>
    </citation>
    <scope>NUCLEOTIDE SEQUENCE</scope>
    <source>
        <strain evidence="13">XH-70</strain>
    </source>
</reference>
<dbReference type="PANTHER" id="PTHR10745:SF0">
    <property type="entry name" value="GLYCINE--TRNA LIGASE"/>
    <property type="match status" value="1"/>
</dbReference>
<keyword evidence="5" id="KW-0436">Ligase</keyword>
<dbReference type="CDD" id="cd00858">
    <property type="entry name" value="GlyRS_anticodon"/>
    <property type="match status" value="1"/>
</dbReference>
<keyword evidence="4" id="KW-0963">Cytoplasm</keyword>
<dbReference type="SUPFAM" id="SSF52954">
    <property type="entry name" value="Class II aaRS ABD-related"/>
    <property type="match status" value="1"/>
</dbReference>
<dbReference type="NCBIfam" id="TIGR00389">
    <property type="entry name" value="glyS_dimeric"/>
    <property type="match status" value="1"/>
</dbReference>
<dbReference type="PRINTS" id="PR01043">
    <property type="entry name" value="TRNASYNTHGLY"/>
</dbReference>
<dbReference type="GO" id="GO:0006426">
    <property type="term" value="P:glycyl-tRNA aminoacylation"/>
    <property type="evidence" value="ECO:0007669"/>
    <property type="project" value="InterPro"/>
</dbReference>
<organism evidence="13 14">
    <name type="scientific">Halovivax ruber (strain DSM 18193 / JCM 13892 / XH-70)</name>
    <dbReference type="NCBI Taxonomy" id="797302"/>
    <lineage>
        <taxon>Archaea</taxon>
        <taxon>Methanobacteriati</taxon>
        <taxon>Methanobacteriota</taxon>
        <taxon>Stenosarchaea group</taxon>
        <taxon>Halobacteria</taxon>
        <taxon>Halobacteriales</taxon>
        <taxon>Natrialbaceae</taxon>
        <taxon>Halovivax</taxon>
    </lineage>
</organism>
<dbReference type="HOGENOM" id="CLU_015515_1_0_2"/>
<evidence type="ECO:0000256" key="2">
    <source>
        <dbReference type="ARBA" id="ARBA00008226"/>
    </source>
</evidence>
<dbReference type="eggNOG" id="arCOG00405">
    <property type="taxonomic scope" value="Archaea"/>
</dbReference>
<evidence type="ECO:0000313" key="14">
    <source>
        <dbReference type="Proteomes" id="UP000010846"/>
    </source>
</evidence>
<feature type="domain" description="Aminoacyl-transfer RNA synthetases class-II family profile" evidence="12">
    <location>
        <begin position="16"/>
        <end position="500"/>
    </location>
</feature>
<dbReference type="InterPro" id="IPR006195">
    <property type="entry name" value="aa-tRNA-synth_II"/>
</dbReference>
<dbReference type="Proteomes" id="UP000010846">
    <property type="component" value="Chromosome"/>
</dbReference>
<dbReference type="OrthoDB" id="6113at2157"/>
<sequence length="627" mass="69016">MSDDGTTSTDDARTSEQLVELAKRRGYFFQASGAYGGVGGFYTFGPQGAALKGNVEDAWRERFAVAEGNMEIDAPTIMPEPVFEASSHLDTFDDMLVECPECGESHRADHVVEDNTEYEDAEGLPIPEVEEIIAEYELVCPACGAGLADQAVETFNLMFATNIGPGDAQPGYLRPETAQGIFVEFPRLKEYARNQLPFGVTQIGRAYRNEISPRRSIIRTREFTQAELELFVDPEDDEPDLSAVTDVDVTLYPASEQEESGGGHVETTIGDAVEAGTLQPWIAYYLGVAREWYDSLGVDMDRFRYRQHLAGERSHYASDCWDAEAEIDGNWIEIAGFSDRGAYDLSKHDEYSEDRFTVFQQYDEPRTVERAVVDPDMSYLGPEFGGDAQAVVDALETKAERDRAAFESAAETAAGESSGDGSEPRDAESVEIEVDGEHHEIPVAKTGFAVEEQTEAGEHIVPHVIEPSFGVDRLVYTVCHHAYREDEVDGEDRTYLALEPEVAPTFVGVFPLQSDDELEARARDIVDELRAVGLSVTYDDSGNIGRRYRRQDEIGTPYCVTVDYETVEGSEASGDGRSGADGAEAHSGTVTLRERDTTAQKRVSIDDLAATIEGLRTGDLTFDELDG</sequence>
<dbReference type="STRING" id="797302.Halru_3103"/>
<dbReference type="PROSITE" id="PS50862">
    <property type="entry name" value="AA_TRNA_LIGASE_II"/>
    <property type="match status" value="1"/>
</dbReference>
<evidence type="ECO:0000256" key="7">
    <source>
        <dbReference type="ARBA" id="ARBA00022840"/>
    </source>
</evidence>
<dbReference type="InterPro" id="IPR036621">
    <property type="entry name" value="Anticodon-bd_dom_sf"/>
</dbReference>
<evidence type="ECO:0000256" key="10">
    <source>
        <dbReference type="ARBA" id="ARBA00030057"/>
    </source>
</evidence>
<feature type="region of interest" description="Disordered" evidence="11">
    <location>
        <begin position="569"/>
        <end position="598"/>
    </location>
</feature>
<dbReference type="AlphaFoldDB" id="L0IFX8"/>
<evidence type="ECO:0000256" key="6">
    <source>
        <dbReference type="ARBA" id="ARBA00022741"/>
    </source>
</evidence>
<dbReference type="SUPFAM" id="SSF55681">
    <property type="entry name" value="Class II aaRS and biotin synthetases"/>
    <property type="match status" value="1"/>
</dbReference>
<dbReference type="InterPro" id="IPR002315">
    <property type="entry name" value="tRNA-synt_gly"/>
</dbReference>
<dbReference type="RefSeq" id="WP_015302252.1">
    <property type="nucleotide sequence ID" value="NC_019964.1"/>
</dbReference>
<comment type="subcellular location">
    <subcellularLocation>
        <location evidence="1">Cytoplasm</location>
    </subcellularLocation>
</comment>
<feature type="compositionally biased region" description="Low complexity" evidence="11">
    <location>
        <begin position="406"/>
        <end position="421"/>
    </location>
</feature>
<evidence type="ECO:0000313" key="13">
    <source>
        <dbReference type="EMBL" id="AGB17669.1"/>
    </source>
</evidence>
<dbReference type="InterPro" id="IPR004154">
    <property type="entry name" value="Anticodon-bd"/>
</dbReference>
<dbReference type="FunFam" id="3.30.40.230:FF:000005">
    <property type="entry name" value="Glycine--tRNA ligase"/>
    <property type="match status" value="1"/>
</dbReference>
<dbReference type="CDD" id="cd00774">
    <property type="entry name" value="GlyRS-like_core"/>
    <property type="match status" value="1"/>
</dbReference>
<dbReference type="EMBL" id="CP003050">
    <property type="protein sequence ID" value="AGB17669.1"/>
    <property type="molecule type" value="Genomic_DNA"/>
</dbReference>
<evidence type="ECO:0000256" key="4">
    <source>
        <dbReference type="ARBA" id="ARBA00022490"/>
    </source>
</evidence>